<accession>A0A158M9H2</accession>
<sequence length="50" mass="5154">MRAAGGRAVVVRGRGHDDSVCCVPSWSTGYVGIAHPGVTIGSSLPIRSFL</sequence>
<dbReference type="AlphaFoldDB" id="A0A158M9H2"/>
<reference evidence="1 2" key="1">
    <citation type="submission" date="2014-03" db="EMBL/GenBank/DDBJ databases">
        <title>Genome sequence of Bordetella holmseii.</title>
        <authorList>
            <person name="Harvill E."/>
            <person name="Goodfield L.L."/>
            <person name="Ivanov Y."/>
            <person name="Meyer J.A."/>
            <person name="Newth C."/>
            <person name="Cassiday P."/>
            <person name="Tondella M.L."/>
            <person name="Liao P."/>
            <person name="Zimmerman J."/>
            <person name="Meert K."/>
            <person name="Wessel D."/>
            <person name="Berger J."/>
            <person name="Dean J.M."/>
            <person name="Holubkov R."/>
            <person name="Burr J."/>
            <person name="Liu T."/>
            <person name="Brinkac L.M."/>
            <person name="Sanka R."/>
            <person name="Kim M."/>
            <person name="Losada L."/>
        </authorList>
    </citation>
    <scope>NUCLEOTIDE SEQUENCE [LARGE SCALE GENOMIC DNA]</scope>
    <source>
        <strain evidence="1 2">CDC-H585-BH</strain>
    </source>
</reference>
<organism evidence="1 2">
    <name type="scientific">Bordetella holmesii CDC-H585-BH</name>
    <dbReference type="NCBI Taxonomy" id="1331206"/>
    <lineage>
        <taxon>Bacteria</taxon>
        <taxon>Pseudomonadati</taxon>
        <taxon>Pseudomonadota</taxon>
        <taxon>Betaproteobacteria</taxon>
        <taxon>Burkholderiales</taxon>
        <taxon>Alcaligenaceae</taxon>
        <taxon>Bordetella</taxon>
    </lineage>
</organism>
<name>A0A158M9H2_9BORD</name>
<protein>
    <submittedName>
        <fullName evidence="1">Uncharacterized protein</fullName>
    </submittedName>
</protein>
<comment type="caution">
    <text evidence="1">The sequence shown here is derived from an EMBL/GenBank/DDBJ whole genome shotgun (WGS) entry which is preliminary data.</text>
</comment>
<dbReference type="PATRIC" id="fig|1331206.3.peg.699"/>
<evidence type="ECO:0000313" key="1">
    <source>
        <dbReference type="EMBL" id="KAK97470.1"/>
    </source>
</evidence>
<proteinExistence type="predicted"/>
<dbReference type="EMBL" id="JFZZ01000026">
    <property type="protein sequence ID" value="KAK97470.1"/>
    <property type="molecule type" value="Genomic_DNA"/>
</dbReference>
<gene>
    <name evidence="1" type="ORF">L497_1861</name>
</gene>
<evidence type="ECO:0000313" key="2">
    <source>
        <dbReference type="Proteomes" id="UP000026682"/>
    </source>
</evidence>
<dbReference type="Proteomes" id="UP000026682">
    <property type="component" value="Unassembled WGS sequence"/>
</dbReference>